<dbReference type="InterPro" id="IPR003128">
    <property type="entry name" value="Villin_headpiece"/>
</dbReference>
<dbReference type="SUPFAM" id="SSF55753">
    <property type="entry name" value="Actin depolymerizing proteins"/>
    <property type="match status" value="4"/>
</dbReference>
<dbReference type="PANTHER" id="PTHR11977:SF57">
    <property type="entry name" value="VILLIN-LIKE PROTEIN QUAIL"/>
    <property type="match status" value="1"/>
</dbReference>
<dbReference type="SMART" id="SM00153">
    <property type="entry name" value="VHP"/>
    <property type="match status" value="1"/>
</dbReference>
<dbReference type="SUPFAM" id="SSF47050">
    <property type="entry name" value="VHP, Villin headpiece domain"/>
    <property type="match status" value="1"/>
</dbReference>
<dbReference type="InterPro" id="IPR007123">
    <property type="entry name" value="Gelsolin-like_dom"/>
</dbReference>
<dbReference type="GeneID" id="105272950"/>
<dbReference type="GO" id="GO:0005546">
    <property type="term" value="F:phosphatidylinositol-4,5-bisphosphate binding"/>
    <property type="evidence" value="ECO:0007669"/>
    <property type="project" value="TreeGrafter"/>
</dbReference>
<dbReference type="SMART" id="SM00262">
    <property type="entry name" value="GEL"/>
    <property type="match status" value="4"/>
</dbReference>
<dbReference type="Proteomes" id="UP000694866">
    <property type="component" value="Unplaced"/>
</dbReference>
<dbReference type="OrthoDB" id="6375767at2759"/>
<dbReference type="InterPro" id="IPR007122">
    <property type="entry name" value="Villin/Gelsolin"/>
</dbReference>
<evidence type="ECO:0000256" key="1">
    <source>
        <dbReference type="ARBA" id="ARBA00008418"/>
    </source>
</evidence>
<dbReference type="Pfam" id="PF00626">
    <property type="entry name" value="Gelsolin"/>
    <property type="match status" value="1"/>
</dbReference>
<comment type="similarity">
    <text evidence="1">Belongs to the villin/gelsolin family.</text>
</comment>
<dbReference type="GO" id="GO:0008154">
    <property type="term" value="P:actin polymerization or depolymerization"/>
    <property type="evidence" value="ECO:0007669"/>
    <property type="project" value="TreeGrafter"/>
</dbReference>
<feature type="domain" description="HP" evidence="2">
    <location>
        <begin position="440"/>
        <end position="505"/>
    </location>
</feature>
<organism evidence="3 4">
    <name type="scientific">Fopius arisanus</name>
    <dbReference type="NCBI Taxonomy" id="64838"/>
    <lineage>
        <taxon>Eukaryota</taxon>
        <taxon>Metazoa</taxon>
        <taxon>Ecdysozoa</taxon>
        <taxon>Arthropoda</taxon>
        <taxon>Hexapoda</taxon>
        <taxon>Insecta</taxon>
        <taxon>Pterygota</taxon>
        <taxon>Neoptera</taxon>
        <taxon>Endopterygota</taxon>
        <taxon>Hymenoptera</taxon>
        <taxon>Apocrita</taxon>
        <taxon>Ichneumonoidea</taxon>
        <taxon>Braconidae</taxon>
        <taxon>Opiinae</taxon>
        <taxon>Fopius</taxon>
    </lineage>
</organism>
<sequence>MIVQGETGVWAWVGREVDAREKLEAVRNARGFVKKKGYSSCVPVARALEGEEPPELKTLLRSWDVVKTRPLTLPPCFDPEYMTERPKMAAECQLVDDGSGRRTLWRISKKDGMKEVNEHGALAGVYFAGLCYVMKYCYGSGRRERTIIYCWEGAHSTSVDREAALDAACRLSQETSGQLVKASQGREPPHLLQIYAGKLRILSGQHQETLPKKYLVRVFGSTPYTSKAVERPPRASSLDSGGVFILFSNSPVVWCGGRSTGDAREASRRLAPNTAPLIAEGKEDEEFWMHLGGKGEYGAESADMGEESGKHLYHCEISDGVFVGEEILGFTQNSLLPEAAWLLDAGSVIWVWLGNFSESKNMKKCLQEASTFLCTHPAGRDRNTVISIIRQGLEPPTFIGLFENWNHNHWRDYKSFDVVRMSLQGQEAVMNHQGRETTDFDAYVKYPLRILKMDPEHLPGEVDVFKKELHLTYDDFTSIFKMNPVEFDKLPAWRQQRLKQTAGLF</sequence>
<name>A0A9R1UAG4_9HYME</name>
<dbReference type="KEGG" id="fas:105272950"/>
<gene>
    <name evidence="4" type="primary">LOC105272950</name>
</gene>
<dbReference type="RefSeq" id="XP_011313482.1">
    <property type="nucleotide sequence ID" value="XM_011315180.1"/>
</dbReference>
<protein>
    <submittedName>
        <fullName evidence="4">Villin-like protein quail</fullName>
    </submittedName>
</protein>
<reference evidence="4" key="1">
    <citation type="submission" date="2025-08" db="UniProtKB">
        <authorList>
            <consortium name="RefSeq"/>
        </authorList>
    </citation>
    <scope>IDENTIFICATION</scope>
    <source>
        <strain evidence="4">USDA-PBARC FA_bdor</strain>
        <tissue evidence="4">Whole organism</tissue>
    </source>
</reference>
<evidence type="ECO:0000259" key="2">
    <source>
        <dbReference type="PROSITE" id="PS51089"/>
    </source>
</evidence>
<proteinExistence type="inferred from homology"/>
<dbReference type="InterPro" id="IPR029006">
    <property type="entry name" value="ADF-H/Gelsolin-like_dom_sf"/>
</dbReference>
<dbReference type="PRINTS" id="PR00597">
    <property type="entry name" value="GELSOLIN"/>
</dbReference>
<dbReference type="InterPro" id="IPR036886">
    <property type="entry name" value="Villin_headpiece_dom_sf"/>
</dbReference>
<evidence type="ECO:0000313" key="3">
    <source>
        <dbReference type="Proteomes" id="UP000694866"/>
    </source>
</evidence>
<keyword evidence="3" id="KW-1185">Reference proteome</keyword>
<dbReference type="PANTHER" id="PTHR11977">
    <property type="entry name" value="VILLIN"/>
    <property type="match status" value="1"/>
</dbReference>
<dbReference type="GO" id="GO:0005737">
    <property type="term" value="C:cytoplasm"/>
    <property type="evidence" value="ECO:0007669"/>
    <property type="project" value="TreeGrafter"/>
</dbReference>
<accession>A0A9R1UAG4</accession>
<dbReference type="Pfam" id="PF02209">
    <property type="entry name" value="VHP"/>
    <property type="match status" value="1"/>
</dbReference>
<dbReference type="GO" id="GO:0015629">
    <property type="term" value="C:actin cytoskeleton"/>
    <property type="evidence" value="ECO:0007669"/>
    <property type="project" value="TreeGrafter"/>
</dbReference>
<dbReference type="AlphaFoldDB" id="A0A9R1UAG4"/>
<evidence type="ECO:0000313" key="4">
    <source>
        <dbReference type="RefSeq" id="XP_011313482.1"/>
    </source>
</evidence>
<dbReference type="GO" id="GO:0051015">
    <property type="term" value="F:actin filament binding"/>
    <property type="evidence" value="ECO:0007669"/>
    <property type="project" value="InterPro"/>
</dbReference>
<dbReference type="PROSITE" id="PS51089">
    <property type="entry name" value="HP"/>
    <property type="match status" value="1"/>
</dbReference>
<dbReference type="Gene3D" id="1.10.950.10">
    <property type="entry name" value="Villin headpiece domain"/>
    <property type="match status" value="1"/>
</dbReference>
<dbReference type="GO" id="GO:0051014">
    <property type="term" value="P:actin filament severing"/>
    <property type="evidence" value="ECO:0007669"/>
    <property type="project" value="TreeGrafter"/>
</dbReference>
<dbReference type="GO" id="GO:0051016">
    <property type="term" value="P:barbed-end actin filament capping"/>
    <property type="evidence" value="ECO:0007669"/>
    <property type="project" value="TreeGrafter"/>
</dbReference>
<dbReference type="Gene3D" id="3.40.20.10">
    <property type="entry name" value="Severin"/>
    <property type="match status" value="4"/>
</dbReference>